<evidence type="ECO:0000313" key="8">
    <source>
        <dbReference type="Proteomes" id="UP000199476"/>
    </source>
</evidence>
<dbReference type="InterPro" id="IPR037225">
    <property type="entry name" value="Nuo51_FMN-bd_sf"/>
</dbReference>
<dbReference type="PANTHER" id="PTHR43578">
    <property type="entry name" value="NADH-QUINONE OXIDOREDUCTASE SUBUNIT F"/>
    <property type="match status" value="1"/>
</dbReference>
<dbReference type="SUPFAM" id="SSF140490">
    <property type="entry name" value="Nqo1C-terminal domain-like"/>
    <property type="match status" value="1"/>
</dbReference>
<dbReference type="RefSeq" id="WP_089758795.1">
    <property type="nucleotide sequence ID" value="NZ_FNGO01000005.1"/>
</dbReference>
<dbReference type="Pfam" id="PF13237">
    <property type="entry name" value="Fer4_10"/>
    <property type="match status" value="1"/>
</dbReference>
<feature type="domain" description="4Fe-4S ferredoxin-type" evidence="6">
    <location>
        <begin position="590"/>
        <end position="620"/>
    </location>
</feature>
<dbReference type="Pfam" id="PF01257">
    <property type="entry name" value="2Fe-2S_thioredx"/>
    <property type="match status" value="1"/>
</dbReference>
<dbReference type="Pfam" id="PF01512">
    <property type="entry name" value="Complex1_51K"/>
    <property type="match status" value="1"/>
</dbReference>
<dbReference type="OrthoDB" id="9761899at2"/>
<dbReference type="GO" id="GO:0051539">
    <property type="term" value="F:4 iron, 4 sulfur cluster binding"/>
    <property type="evidence" value="ECO:0007669"/>
    <property type="project" value="UniProtKB-KW"/>
</dbReference>
<evidence type="ECO:0000256" key="1">
    <source>
        <dbReference type="ARBA" id="ARBA00007523"/>
    </source>
</evidence>
<organism evidence="7 8">
    <name type="scientific">Halarsenatibacter silvermanii</name>
    <dbReference type="NCBI Taxonomy" id="321763"/>
    <lineage>
        <taxon>Bacteria</taxon>
        <taxon>Bacillati</taxon>
        <taxon>Bacillota</taxon>
        <taxon>Clostridia</taxon>
        <taxon>Halanaerobiales</taxon>
        <taxon>Halarsenatibacteraceae</taxon>
        <taxon>Halarsenatibacter</taxon>
    </lineage>
</organism>
<reference evidence="7 8" key="1">
    <citation type="submission" date="2016-10" db="EMBL/GenBank/DDBJ databases">
        <authorList>
            <person name="de Groot N.N."/>
        </authorList>
    </citation>
    <scope>NUCLEOTIDE SEQUENCE [LARGE SCALE GENOMIC DNA]</scope>
    <source>
        <strain evidence="7 8">SLAS-1</strain>
    </source>
</reference>
<dbReference type="InterPro" id="IPR001949">
    <property type="entry name" value="NADH-UbQ_OxRdtase_51kDa_CS"/>
</dbReference>
<keyword evidence="4" id="KW-0408">Iron</keyword>
<keyword evidence="8" id="KW-1185">Reference proteome</keyword>
<protein>
    <submittedName>
        <fullName evidence="7">NADH-quinone oxidoreductase subunit F</fullName>
    </submittedName>
</protein>
<keyword evidence="3" id="KW-0479">Metal-binding</keyword>
<dbReference type="STRING" id="321763.SAMN04488692_10540"/>
<dbReference type="Gene3D" id="3.10.20.600">
    <property type="match status" value="1"/>
</dbReference>
<evidence type="ECO:0000256" key="5">
    <source>
        <dbReference type="ARBA" id="ARBA00023014"/>
    </source>
</evidence>
<dbReference type="InterPro" id="IPR037207">
    <property type="entry name" value="Nuop51_4Fe4S-bd_sf"/>
</dbReference>
<dbReference type="InterPro" id="IPR019575">
    <property type="entry name" value="Nuop51_4Fe4S-bd"/>
</dbReference>
<evidence type="ECO:0000256" key="4">
    <source>
        <dbReference type="ARBA" id="ARBA00023004"/>
    </source>
</evidence>
<dbReference type="PROSITE" id="PS00645">
    <property type="entry name" value="COMPLEX1_51K_2"/>
    <property type="match status" value="1"/>
</dbReference>
<dbReference type="EMBL" id="FNGO01000005">
    <property type="protein sequence ID" value="SDL50025.1"/>
    <property type="molecule type" value="Genomic_DNA"/>
</dbReference>
<dbReference type="PROSITE" id="PS00198">
    <property type="entry name" value="4FE4S_FER_1"/>
    <property type="match status" value="1"/>
</dbReference>
<dbReference type="GO" id="GO:0008137">
    <property type="term" value="F:NADH dehydrogenase (ubiquinone) activity"/>
    <property type="evidence" value="ECO:0007669"/>
    <property type="project" value="InterPro"/>
</dbReference>
<dbReference type="InterPro" id="IPR017900">
    <property type="entry name" value="4Fe4S_Fe_S_CS"/>
</dbReference>
<dbReference type="SUPFAM" id="SSF142984">
    <property type="entry name" value="Nqo1 middle domain-like"/>
    <property type="match status" value="1"/>
</dbReference>
<dbReference type="CDD" id="cd02980">
    <property type="entry name" value="TRX_Fd_family"/>
    <property type="match status" value="1"/>
</dbReference>
<dbReference type="Gene3D" id="3.30.70.20">
    <property type="match status" value="1"/>
</dbReference>
<accession>A0A1G9KKV1</accession>
<evidence type="ECO:0000259" key="6">
    <source>
        <dbReference type="PROSITE" id="PS51379"/>
    </source>
</evidence>
<evidence type="ECO:0000313" key="7">
    <source>
        <dbReference type="EMBL" id="SDL50025.1"/>
    </source>
</evidence>
<feature type="domain" description="4Fe-4S ferredoxin-type" evidence="6">
    <location>
        <begin position="560"/>
        <end position="589"/>
    </location>
</feature>
<dbReference type="SMART" id="SM00928">
    <property type="entry name" value="NADH_4Fe-4S"/>
    <property type="match status" value="1"/>
</dbReference>
<sequence length="627" mass="69012">MPKITSPEDLKRMQEEAQEEKDKIQSFITICGGTGCQGSGCQKVIDALKEEIEKRDMGNRVGLKVTGCQGFCEQGPLMVIRPEGNFYCKVEPEDVEEIFDKTILEGEAVERLEYEDPLSEEKIVDFNEIPFYKHQKRLVFKNNGIIEPTSIGDYFAVDGYTALSDVLYNWSSEEVIEEAIESKLRGRGGGGFPAGKKWKYCRQEEAEPKYLVCNCDEGDPGAYMDRSIMEGNPHLVIEGMAIAAFAVGIEKGVIYIRAEYPMAVDHTKKAIKQAEEYGLLGEDIMGSGFNFNLEVMEGAGAFVAGESTALMHSIEGKRPMPRQTPPRSVKQGLYKKPTVMNNVETFANVPLIMKNGAEWFNNIGTEESKGTKIFSLVGKVNNTGLIEVPMGVTLREIVFDIGGGIPGGNEVKAVQTGGPSGGCIPEDLFDLSVDFEELSEAGSMMGSGGMVVMDENTCMVDVAKFFLDFLQDESCGKCMPCRSGIPQMLKILEKISEGNGTEKDMIQLEKLAETIKKTALCGLGDSAPNPVLSTIEYFEDEYEAHIHDKACPAGVCQELIYYHVIPEECKSCDRCRQACPVDAIEGEPGEDPYVIYDEPCIRCGNCIDECPFDAIEVIPGQKEKVEA</sequence>
<dbReference type="FunFam" id="1.20.1440.230:FF:000001">
    <property type="entry name" value="Mitochondrial NADH dehydrogenase flavoprotein 1"/>
    <property type="match status" value="1"/>
</dbReference>
<dbReference type="SUPFAM" id="SSF142019">
    <property type="entry name" value="Nqo1 FMN-binding domain-like"/>
    <property type="match status" value="1"/>
</dbReference>
<keyword evidence="5" id="KW-0411">Iron-sulfur</keyword>
<evidence type="ECO:0000256" key="2">
    <source>
        <dbReference type="ARBA" id="ARBA00022485"/>
    </source>
</evidence>
<dbReference type="InterPro" id="IPR036249">
    <property type="entry name" value="Thioredoxin-like_sf"/>
</dbReference>
<dbReference type="PANTHER" id="PTHR43578:SF3">
    <property type="entry name" value="NADH-QUINONE OXIDOREDUCTASE SUBUNIT F"/>
    <property type="match status" value="1"/>
</dbReference>
<dbReference type="GO" id="GO:0046872">
    <property type="term" value="F:metal ion binding"/>
    <property type="evidence" value="ECO:0007669"/>
    <property type="project" value="UniProtKB-KW"/>
</dbReference>
<keyword evidence="2" id="KW-0004">4Fe-4S</keyword>
<proteinExistence type="inferred from homology"/>
<dbReference type="Gene3D" id="6.10.250.1450">
    <property type="match status" value="1"/>
</dbReference>
<dbReference type="Gene3D" id="3.40.50.11540">
    <property type="entry name" value="NADH-ubiquinone oxidoreductase 51kDa subunit"/>
    <property type="match status" value="1"/>
</dbReference>
<dbReference type="InterPro" id="IPR017896">
    <property type="entry name" value="4Fe4S_Fe-S-bd"/>
</dbReference>
<dbReference type="PROSITE" id="PS51379">
    <property type="entry name" value="4FE4S_FER_2"/>
    <property type="match status" value="2"/>
</dbReference>
<gene>
    <name evidence="7" type="ORF">SAMN04488692_10540</name>
</gene>
<dbReference type="Gene3D" id="3.40.30.10">
    <property type="entry name" value="Glutaredoxin"/>
    <property type="match status" value="1"/>
</dbReference>
<dbReference type="FunFam" id="3.40.50.11540:FF:000001">
    <property type="entry name" value="NADH dehydrogenase [ubiquinone] flavoprotein 1, mitochondrial"/>
    <property type="match status" value="1"/>
</dbReference>
<name>A0A1G9KKV1_9FIRM</name>
<comment type="similarity">
    <text evidence="1">Belongs to the complex I 51 kDa subunit family.</text>
</comment>
<dbReference type="AlphaFoldDB" id="A0A1G9KKV1"/>
<dbReference type="Pfam" id="PF10589">
    <property type="entry name" value="NADH_4Fe-4S"/>
    <property type="match status" value="1"/>
</dbReference>
<dbReference type="Proteomes" id="UP000199476">
    <property type="component" value="Unassembled WGS sequence"/>
</dbReference>
<dbReference type="SUPFAM" id="SSF54862">
    <property type="entry name" value="4Fe-4S ferredoxins"/>
    <property type="match status" value="1"/>
</dbReference>
<dbReference type="InterPro" id="IPR011538">
    <property type="entry name" value="Nuo51_FMN-bd"/>
</dbReference>
<dbReference type="GO" id="GO:0010181">
    <property type="term" value="F:FMN binding"/>
    <property type="evidence" value="ECO:0007669"/>
    <property type="project" value="InterPro"/>
</dbReference>
<dbReference type="Gene3D" id="1.20.1440.230">
    <property type="entry name" value="NADH-ubiquinone oxidoreductase 51kDa subunit, iron-sulphur binding domain"/>
    <property type="match status" value="1"/>
</dbReference>
<evidence type="ECO:0000256" key="3">
    <source>
        <dbReference type="ARBA" id="ARBA00022723"/>
    </source>
</evidence>
<dbReference type="SUPFAM" id="SSF52833">
    <property type="entry name" value="Thioredoxin-like"/>
    <property type="match status" value="1"/>
</dbReference>